<proteinExistence type="predicted"/>
<accession>A0ABT3R4V3</accession>
<dbReference type="RefSeq" id="WP_265964052.1">
    <property type="nucleotide sequence ID" value="NZ_JAPEVI010000003.1"/>
</dbReference>
<sequence>MFAEKYRQAFAGLGLDLKPEHGMDLAPHAGILDRLAAPVALRDYYEICGLHEINRLRNRLLPPEALAIRDGRLVFLAEEQECAFWGAARSGATDPQVWQGVAVVADPNLHWFDEALLLSDFIIAMWRWELTGEEPIRP</sequence>
<gene>
    <name evidence="1" type="ORF">ON753_17840</name>
</gene>
<dbReference type="Proteomes" id="UP001300261">
    <property type="component" value="Unassembled WGS sequence"/>
</dbReference>
<name>A0ABT3R4V3_9HYPH</name>
<dbReference type="EMBL" id="JAPEVI010000003">
    <property type="protein sequence ID" value="MCX2724213.1"/>
    <property type="molecule type" value="Genomic_DNA"/>
</dbReference>
<protein>
    <recommendedName>
        <fullName evidence="3">SMI1/KNR4 family protein</fullName>
    </recommendedName>
</protein>
<evidence type="ECO:0000313" key="2">
    <source>
        <dbReference type="Proteomes" id="UP001300261"/>
    </source>
</evidence>
<evidence type="ECO:0008006" key="3">
    <source>
        <dbReference type="Google" id="ProtNLM"/>
    </source>
</evidence>
<comment type="caution">
    <text evidence="1">The sequence shown here is derived from an EMBL/GenBank/DDBJ whole genome shotgun (WGS) entry which is preliminary data.</text>
</comment>
<organism evidence="1 2">
    <name type="scientific">Roseibium salinum</name>
    <dbReference type="NCBI Taxonomy" id="1604349"/>
    <lineage>
        <taxon>Bacteria</taxon>
        <taxon>Pseudomonadati</taxon>
        <taxon>Pseudomonadota</taxon>
        <taxon>Alphaproteobacteria</taxon>
        <taxon>Hyphomicrobiales</taxon>
        <taxon>Stappiaceae</taxon>
        <taxon>Roseibium</taxon>
    </lineage>
</organism>
<keyword evidence="2" id="KW-1185">Reference proteome</keyword>
<evidence type="ECO:0000313" key="1">
    <source>
        <dbReference type="EMBL" id="MCX2724213.1"/>
    </source>
</evidence>
<reference evidence="1 2" key="1">
    <citation type="journal article" date="2016" name="Int. J. Syst. Evol. Microbiol.">
        <title>Labrenzia salina sp. nov., isolated from the rhizosphere of the halophyte Arthrocnemum macrostachyum.</title>
        <authorList>
            <person name="Camacho M."/>
            <person name="Redondo-Gomez S."/>
            <person name="Rodriguez-Llorente I."/>
            <person name="Rohde M."/>
            <person name="Sproer C."/>
            <person name="Schumann P."/>
            <person name="Klenk H.P."/>
            <person name="Montero-Calasanz M.D.C."/>
        </authorList>
    </citation>
    <scope>NUCLEOTIDE SEQUENCE [LARGE SCALE GENOMIC DNA]</scope>
    <source>
        <strain evidence="1 2">DSM 29163</strain>
    </source>
</reference>